<dbReference type="Proteomes" id="UP000322873">
    <property type="component" value="Unassembled WGS sequence"/>
</dbReference>
<organism evidence="1 2">
    <name type="scientific">Monilinia fructicola</name>
    <name type="common">Brown rot fungus</name>
    <name type="synonym">Ciboria fructicola</name>
    <dbReference type="NCBI Taxonomy" id="38448"/>
    <lineage>
        <taxon>Eukaryota</taxon>
        <taxon>Fungi</taxon>
        <taxon>Dikarya</taxon>
        <taxon>Ascomycota</taxon>
        <taxon>Pezizomycotina</taxon>
        <taxon>Leotiomycetes</taxon>
        <taxon>Helotiales</taxon>
        <taxon>Sclerotiniaceae</taxon>
        <taxon>Monilinia</taxon>
    </lineage>
</organism>
<dbReference type="EMBL" id="VICG01000001">
    <property type="protein sequence ID" value="KAA8576618.1"/>
    <property type="molecule type" value="Genomic_DNA"/>
</dbReference>
<sequence>MPIAYPRSGSSVSAQPICKSSKSLYTITTLGSFFNLPSPNRPLARIALSYPISSYIPPIPTLIIYMTDRKLILAACDRWYVVKKRMPLNAYCWYFLLSECPPPRIS</sequence>
<evidence type="ECO:0000313" key="2">
    <source>
        <dbReference type="Proteomes" id="UP000322873"/>
    </source>
</evidence>
<protein>
    <submittedName>
        <fullName evidence="1">Uncharacterized protein</fullName>
    </submittedName>
</protein>
<keyword evidence="2" id="KW-1185">Reference proteome</keyword>
<accession>A0A5M9K472</accession>
<evidence type="ECO:0000313" key="1">
    <source>
        <dbReference type="EMBL" id="KAA8576618.1"/>
    </source>
</evidence>
<dbReference type="AlphaFoldDB" id="A0A5M9K472"/>
<comment type="caution">
    <text evidence="1">The sequence shown here is derived from an EMBL/GenBank/DDBJ whole genome shotgun (WGS) entry which is preliminary data.</text>
</comment>
<reference evidence="1 2" key="1">
    <citation type="submission" date="2019-06" db="EMBL/GenBank/DDBJ databases">
        <title>Genome Sequence of the Brown Rot Fungal Pathogen Monilinia fructicola.</title>
        <authorList>
            <person name="De Miccolis Angelini R.M."/>
            <person name="Landi L."/>
            <person name="Abate D."/>
            <person name="Pollastro S."/>
            <person name="Romanazzi G."/>
            <person name="Faretra F."/>
        </authorList>
    </citation>
    <scope>NUCLEOTIDE SEQUENCE [LARGE SCALE GENOMIC DNA]</scope>
    <source>
        <strain evidence="1 2">Mfrc123</strain>
    </source>
</reference>
<proteinExistence type="predicted"/>
<gene>
    <name evidence="1" type="ORF">EYC84_006714</name>
</gene>
<name>A0A5M9K472_MONFR</name>